<feature type="transmembrane region" description="Helical" evidence="8">
    <location>
        <begin position="305"/>
        <end position="326"/>
    </location>
</feature>
<dbReference type="GO" id="GO:0007165">
    <property type="term" value="P:signal transduction"/>
    <property type="evidence" value="ECO:0007669"/>
    <property type="project" value="UniProtKB-KW"/>
</dbReference>
<dbReference type="OrthoDB" id="6366728at2759"/>
<dbReference type="GO" id="GO:0030425">
    <property type="term" value="C:dendrite"/>
    <property type="evidence" value="ECO:0007669"/>
    <property type="project" value="TreeGrafter"/>
</dbReference>
<evidence type="ECO:0000313" key="9">
    <source>
        <dbReference type="EnsemblMetazoa" id="XP_016990111.1"/>
    </source>
</evidence>
<feature type="transmembrane region" description="Helical" evidence="8">
    <location>
        <begin position="130"/>
        <end position="152"/>
    </location>
</feature>
<proteinExistence type="inferred from homology"/>
<keyword evidence="3 8" id="KW-0812">Transmembrane</keyword>
<dbReference type="RefSeq" id="XP_016990111.1">
    <property type="nucleotide sequence ID" value="XM_017134622.1"/>
</dbReference>
<organism evidence="11">
    <name type="scientific">Drosophila rhopaloa</name>
    <name type="common">Fruit fly</name>
    <dbReference type="NCBI Taxonomy" id="1041015"/>
    <lineage>
        <taxon>Eukaryota</taxon>
        <taxon>Metazoa</taxon>
        <taxon>Ecdysozoa</taxon>
        <taxon>Arthropoda</taxon>
        <taxon>Hexapoda</taxon>
        <taxon>Insecta</taxon>
        <taxon>Pterygota</taxon>
        <taxon>Neoptera</taxon>
        <taxon>Endopterygota</taxon>
        <taxon>Diptera</taxon>
        <taxon>Brachycera</taxon>
        <taxon>Muscomorpha</taxon>
        <taxon>Ephydroidea</taxon>
        <taxon>Drosophilidae</taxon>
        <taxon>Drosophila</taxon>
        <taxon>Sophophora</taxon>
    </lineage>
</organism>
<dbReference type="GO" id="GO:0005886">
    <property type="term" value="C:plasma membrane"/>
    <property type="evidence" value="ECO:0007669"/>
    <property type="project" value="UniProtKB-SubCell"/>
</dbReference>
<dbReference type="GO" id="GO:0030424">
    <property type="term" value="C:axon"/>
    <property type="evidence" value="ECO:0007669"/>
    <property type="project" value="TreeGrafter"/>
</dbReference>
<feature type="transmembrane region" description="Helical" evidence="8">
    <location>
        <begin position="84"/>
        <end position="103"/>
    </location>
</feature>
<dbReference type="PANTHER" id="PTHR21143">
    <property type="entry name" value="INVERTEBRATE GUSTATORY RECEPTOR"/>
    <property type="match status" value="1"/>
</dbReference>
<comment type="subcellular location">
    <subcellularLocation>
        <location evidence="1 8">Cell membrane</location>
        <topology evidence="1 8">Multi-pass membrane protein</topology>
    </subcellularLocation>
</comment>
<evidence type="ECO:0000256" key="2">
    <source>
        <dbReference type="ARBA" id="ARBA00022475"/>
    </source>
</evidence>
<keyword evidence="10" id="KW-1185">Reference proteome</keyword>
<feature type="transmembrane region" description="Helical" evidence="8">
    <location>
        <begin position="172"/>
        <end position="192"/>
    </location>
</feature>
<reference evidence="10" key="1">
    <citation type="journal article" date="2021" name="Elife">
        <title>Highly contiguous assemblies of 101 drosophilid genomes.</title>
        <authorList>
            <person name="Kim B.Y."/>
            <person name="Wang J.R."/>
            <person name="Miller D.E."/>
            <person name="Barmina O."/>
            <person name="Delaney E."/>
            <person name="Thompson A."/>
            <person name="Comeault A.A."/>
            <person name="Peede D."/>
            <person name="D'Agostino E.R."/>
            <person name="Pelaez J."/>
            <person name="Aguilar J.M."/>
            <person name="Haji D."/>
            <person name="Matsunaga T."/>
            <person name="Armstrong E.E."/>
            <person name="Zych M."/>
            <person name="Ogawa Y."/>
            <person name="Stamenkovic-Radak M."/>
            <person name="Jelic M."/>
            <person name="Veselinovic M.S."/>
            <person name="Tanaskovic M."/>
            <person name="Eric P."/>
            <person name="Gao J.J."/>
            <person name="Katoh T.K."/>
            <person name="Toda M.J."/>
            <person name="Watabe H."/>
            <person name="Watada M."/>
            <person name="Davis J.S."/>
            <person name="Moyle L.C."/>
            <person name="Manoli G."/>
            <person name="Bertolini E."/>
            <person name="Kostal V."/>
            <person name="Hawley R.S."/>
            <person name="Takahashi A."/>
            <person name="Jones C.D."/>
            <person name="Price D.K."/>
            <person name="Whiteman N."/>
            <person name="Kopp A."/>
            <person name="Matute D.R."/>
            <person name="Petrov D.A."/>
        </authorList>
    </citation>
    <scope>NUCLEOTIDE SEQUENCE [LARGE SCALE GENOMIC DNA]</scope>
</reference>
<dbReference type="AlphaFoldDB" id="A0A6P4FY56"/>
<evidence type="ECO:0000313" key="11">
    <source>
        <dbReference type="RefSeq" id="XP_016990111.1"/>
    </source>
</evidence>
<dbReference type="GO" id="GO:0043025">
    <property type="term" value="C:neuronal cell body"/>
    <property type="evidence" value="ECO:0007669"/>
    <property type="project" value="TreeGrafter"/>
</dbReference>
<protein>
    <recommendedName>
        <fullName evidence="8">Gustatory receptor</fullName>
    </recommendedName>
</protein>
<comment type="function">
    <text evidence="8">Gustatory receptor which mediates acceptance or avoidance behavior, depending on its substrates.</text>
</comment>
<sequence>MNLTSDYAHRRMVKLLTITLIVLMTAFGLLANRYRPGRRERFRFSKAYLAYALLWTISFSLVYGRQIYKDYRQDQINLKDAITLYSYMNITVAVINYVTQMIISDHVAKMMSRVPFFDTLKSLRLDSKSLYKSIAFALVKTLMFPLTVEVAFILQQRRQHPEMSLIWTVYKLFPLMISNLLNNCYFGAMVVVKEMLYALNARLESQLQEVNLLQQKDQLKLYTKYYRMQRFCSMADELEKLEHRYKLIYVHSGKYLTPMALSMILSLICHLLGITVGFYSLYYAIADTLIMGKPYDGLGSLINLVFLLISLAEITMLTHLCNHLLVATRRSAVILQEMNLRHADSRYRKAVHGFTLLITVTKFQIKPLGLYEMDMRLISNVFSAVASFLLILVQADLTQRFKKL</sequence>
<evidence type="ECO:0000256" key="7">
    <source>
        <dbReference type="ARBA" id="ARBA00023224"/>
    </source>
</evidence>
<dbReference type="GeneID" id="108052260"/>
<dbReference type="InterPro" id="IPR013604">
    <property type="entry name" value="7TM_chemorcpt"/>
</dbReference>
<comment type="similarity">
    <text evidence="8">Belongs to the insect chemoreceptor superfamily. Gustatory receptor (GR) family.</text>
</comment>
<evidence type="ECO:0000256" key="6">
    <source>
        <dbReference type="ARBA" id="ARBA00023170"/>
    </source>
</evidence>
<reference evidence="9" key="3">
    <citation type="submission" date="2025-05" db="UniProtKB">
        <authorList>
            <consortium name="EnsemblMetazoa"/>
        </authorList>
    </citation>
    <scope>IDENTIFICATION</scope>
</reference>
<feature type="transmembrane region" description="Helical" evidence="8">
    <location>
        <begin position="44"/>
        <end position="64"/>
    </location>
</feature>
<keyword evidence="5 8" id="KW-0472">Membrane</keyword>
<dbReference type="CTD" id="117339"/>
<feature type="transmembrane region" description="Helical" evidence="8">
    <location>
        <begin position="12"/>
        <end position="32"/>
    </location>
</feature>
<dbReference type="PANTHER" id="PTHR21143:SF131">
    <property type="entry name" value="GUSTATORY AND ODORANT RECEPTOR 63A-RELATED"/>
    <property type="match status" value="1"/>
</dbReference>
<keyword evidence="7 8" id="KW-0807">Transducer</keyword>
<dbReference type="OMA" id="CYFGAMI"/>
<gene>
    <name evidence="11" type="primary">LOC108052260</name>
    <name evidence="9" type="synonym">108052260</name>
</gene>
<evidence type="ECO:0000313" key="10">
    <source>
        <dbReference type="Proteomes" id="UP001652680"/>
    </source>
</evidence>
<evidence type="ECO:0000256" key="4">
    <source>
        <dbReference type="ARBA" id="ARBA00022989"/>
    </source>
</evidence>
<evidence type="ECO:0000256" key="1">
    <source>
        <dbReference type="ARBA" id="ARBA00004651"/>
    </source>
</evidence>
<feature type="transmembrane region" description="Helical" evidence="8">
    <location>
        <begin position="264"/>
        <end position="285"/>
    </location>
</feature>
<evidence type="ECO:0000256" key="5">
    <source>
        <dbReference type="ARBA" id="ARBA00023136"/>
    </source>
</evidence>
<feature type="transmembrane region" description="Helical" evidence="8">
    <location>
        <begin position="377"/>
        <end position="397"/>
    </location>
</feature>
<evidence type="ECO:0000256" key="3">
    <source>
        <dbReference type="ARBA" id="ARBA00022692"/>
    </source>
</evidence>
<keyword evidence="6 8" id="KW-0675">Receptor</keyword>
<keyword evidence="2 8" id="KW-1003">Cell membrane</keyword>
<evidence type="ECO:0000256" key="8">
    <source>
        <dbReference type="RuleBase" id="RU363108"/>
    </source>
</evidence>
<keyword evidence="4 8" id="KW-1133">Transmembrane helix</keyword>
<dbReference type="Proteomes" id="UP001652680">
    <property type="component" value="Unassembled WGS sequence"/>
</dbReference>
<dbReference type="EnsemblMetazoa" id="XM_017134622.1">
    <property type="protein sequence ID" value="XP_016990111.1"/>
    <property type="gene ID" value="LOC108052260"/>
</dbReference>
<dbReference type="Pfam" id="PF08395">
    <property type="entry name" value="7tm_7"/>
    <property type="match status" value="1"/>
</dbReference>
<comment type="caution">
    <text evidence="8">Lacks conserved residue(s) required for the propagation of feature annotation.</text>
</comment>
<dbReference type="GO" id="GO:0033041">
    <property type="term" value="F:sweet taste receptor activity"/>
    <property type="evidence" value="ECO:0007669"/>
    <property type="project" value="TreeGrafter"/>
</dbReference>
<name>A0A6P4FY56_DRORH</name>
<reference evidence="11" key="2">
    <citation type="submission" date="2025-04" db="UniProtKB">
        <authorList>
            <consortium name="RefSeq"/>
        </authorList>
    </citation>
    <scope>IDENTIFICATION</scope>
</reference>
<accession>A0A6P4FY56</accession>